<comment type="caution">
    <text evidence="1">The sequence shown here is derived from an EMBL/GenBank/DDBJ whole genome shotgun (WGS) entry which is preliminary data.</text>
</comment>
<gene>
    <name evidence="1" type="ORF">HICCMSTLAB_LOCUS6171</name>
</gene>
<protein>
    <submittedName>
        <fullName evidence="1">Uncharacterized protein</fullName>
    </submittedName>
</protein>
<keyword evidence="2" id="KW-1185">Reference proteome</keyword>
<dbReference type="OrthoDB" id="10057701at2759"/>
<proteinExistence type="predicted"/>
<dbReference type="EMBL" id="CAJNRD030001120">
    <property type="protein sequence ID" value="CAG5092502.1"/>
    <property type="molecule type" value="Genomic_DNA"/>
</dbReference>
<evidence type="ECO:0000313" key="2">
    <source>
        <dbReference type="Proteomes" id="UP000786811"/>
    </source>
</evidence>
<name>A0A8J2HBB4_COTCN</name>
<dbReference type="Proteomes" id="UP000786811">
    <property type="component" value="Unassembled WGS sequence"/>
</dbReference>
<evidence type="ECO:0000313" key="1">
    <source>
        <dbReference type="EMBL" id="CAG5092502.1"/>
    </source>
</evidence>
<sequence>MASIFDIEDNWFKRNISEMIHIKRNNTVNLRTDTNNLIADEVLIKDETTYTISALTLFDATVVNVIINQNKLFHMVAVFLRVTLPT</sequence>
<accession>A0A8J2HBB4</accession>
<dbReference type="AlphaFoldDB" id="A0A8J2HBB4"/>
<organism evidence="1 2">
    <name type="scientific">Cotesia congregata</name>
    <name type="common">Parasitoid wasp</name>
    <name type="synonym">Apanteles congregatus</name>
    <dbReference type="NCBI Taxonomy" id="51543"/>
    <lineage>
        <taxon>Eukaryota</taxon>
        <taxon>Metazoa</taxon>
        <taxon>Ecdysozoa</taxon>
        <taxon>Arthropoda</taxon>
        <taxon>Hexapoda</taxon>
        <taxon>Insecta</taxon>
        <taxon>Pterygota</taxon>
        <taxon>Neoptera</taxon>
        <taxon>Endopterygota</taxon>
        <taxon>Hymenoptera</taxon>
        <taxon>Apocrita</taxon>
        <taxon>Ichneumonoidea</taxon>
        <taxon>Braconidae</taxon>
        <taxon>Microgastrinae</taxon>
        <taxon>Cotesia</taxon>
    </lineage>
</organism>
<reference evidence="1" key="1">
    <citation type="submission" date="2021-04" db="EMBL/GenBank/DDBJ databases">
        <authorList>
            <person name="Chebbi M.A.C M."/>
        </authorList>
    </citation>
    <scope>NUCLEOTIDE SEQUENCE</scope>
</reference>